<comment type="similarity">
    <text evidence="5">Belongs to the CbiD family.</text>
</comment>
<dbReference type="RefSeq" id="WP_189981525.1">
    <property type="nucleotide sequence ID" value="NZ_BMUL01000016.1"/>
</dbReference>
<dbReference type="GO" id="GO:0032259">
    <property type="term" value="P:methylation"/>
    <property type="evidence" value="ECO:0007669"/>
    <property type="project" value="UniProtKB-KW"/>
</dbReference>
<comment type="caution">
    <text evidence="6">The sequence shown here is derived from an EMBL/GenBank/DDBJ whole genome shotgun (WGS) entry which is preliminary data.</text>
</comment>
<dbReference type="PIRSF" id="PIRSF026782">
    <property type="entry name" value="CbiD"/>
    <property type="match status" value="1"/>
</dbReference>
<accession>A0A918T643</accession>
<evidence type="ECO:0000256" key="1">
    <source>
        <dbReference type="ARBA" id="ARBA00022573"/>
    </source>
</evidence>
<organism evidence="6 7">
    <name type="scientific">Streptomyces termitum</name>
    <dbReference type="NCBI Taxonomy" id="67368"/>
    <lineage>
        <taxon>Bacteria</taxon>
        <taxon>Bacillati</taxon>
        <taxon>Actinomycetota</taxon>
        <taxon>Actinomycetes</taxon>
        <taxon>Kitasatosporales</taxon>
        <taxon>Streptomycetaceae</taxon>
        <taxon>Streptomyces</taxon>
    </lineage>
</organism>
<keyword evidence="4 5" id="KW-0949">S-adenosyl-L-methionine</keyword>
<proteinExistence type="inferred from homology"/>
<dbReference type="NCBIfam" id="TIGR00312">
    <property type="entry name" value="cbiD"/>
    <property type="match status" value="1"/>
</dbReference>
<evidence type="ECO:0000313" key="7">
    <source>
        <dbReference type="Proteomes" id="UP000644020"/>
    </source>
</evidence>
<dbReference type="InterPro" id="IPR002748">
    <property type="entry name" value="CbiD"/>
</dbReference>
<dbReference type="AlphaFoldDB" id="A0A918T643"/>
<comment type="pathway">
    <text evidence="5">Cofactor biosynthesis; adenosylcobalamin biosynthesis; cob(II)yrinate a,c-diamide from sirohydrochlorin (anaerobic route): step 6/10.</text>
</comment>
<evidence type="ECO:0000256" key="3">
    <source>
        <dbReference type="ARBA" id="ARBA00022679"/>
    </source>
</evidence>
<dbReference type="GO" id="GO:0019251">
    <property type="term" value="P:anaerobic cobalamin biosynthetic process"/>
    <property type="evidence" value="ECO:0007669"/>
    <property type="project" value="UniProtKB-UniRule"/>
</dbReference>
<reference evidence="6" key="2">
    <citation type="submission" date="2020-09" db="EMBL/GenBank/DDBJ databases">
        <authorList>
            <person name="Sun Q."/>
            <person name="Ohkuma M."/>
        </authorList>
    </citation>
    <scope>NUCLEOTIDE SEQUENCE</scope>
    <source>
        <strain evidence="6">JCM 4518</strain>
    </source>
</reference>
<dbReference type="EMBL" id="BMUL01000016">
    <property type="protein sequence ID" value="GHB01709.1"/>
    <property type="molecule type" value="Genomic_DNA"/>
</dbReference>
<dbReference type="PANTHER" id="PTHR35863:SF1">
    <property type="entry name" value="COBALT-PRECORRIN-5B C(1)-METHYLTRANSFERASE"/>
    <property type="match status" value="1"/>
</dbReference>
<dbReference type="SUPFAM" id="SSF111342">
    <property type="entry name" value="CbiD-like"/>
    <property type="match status" value="1"/>
</dbReference>
<keyword evidence="1 5" id="KW-0169">Cobalamin biosynthesis</keyword>
<keyword evidence="3 5" id="KW-0808">Transferase</keyword>
<evidence type="ECO:0000313" key="6">
    <source>
        <dbReference type="EMBL" id="GHB01709.1"/>
    </source>
</evidence>
<dbReference type="NCBIfam" id="NF000849">
    <property type="entry name" value="PRK00075.1-1"/>
    <property type="match status" value="1"/>
</dbReference>
<keyword evidence="7" id="KW-1185">Reference proteome</keyword>
<comment type="catalytic activity">
    <reaction evidence="5">
        <text>Co-precorrin-5B + S-adenosyl-L-methionine = Co-precorrin-6A + S-adenosyl-L-homocysteine</text>
        <dbReference type="Rhea" id="RHEA:26285"/>
        <dbReference type="ChEBI" id="CHEBI:57856"/>
        <dbReference type="ChEBI" id="CHEBI:59789"/>
        <dbReference type="ChEBI" id="CHEBI:60063"/>
        <dbReference type="ChEBI" id="CHEBI:60064"/>
        <dbReference type="EC" id="2.1.1.195"/>
    </reaction>
</comment>
<reference evidence="6" key="1">
    <citation type="journal article" date="2014" name="Int. J. Syst. Evol. Microbiol.">
        <title>Complete genome sequence of Corynebacterium casei LMG S-19264T (=DSM 44701T), isolated from a smear-ripened cheese.</title>
        <authorList>
            <consortium name="US DOE Joint Genome Institute (JGI-PGF)"/>
            <person name="Walter F."/>
            <person name="Albersmeier A."/>
            <person name="Kalinowski J."/>
            <person name="Ruckert C."/>
        </authorList>
    </citation>
    <scope>NUCLEOTIDE SEQUENCE</scope>
    <source>
        <strain evidence="6">JCM 4518</strain>
    </source>
</reference>
<dbReference type="PANTHER" id="PTHR35863">
    <property type="entry name" value="COBALT-PRECORRIN-5B C(1)-METHYLTRANSFERASE"/>
    <property type="match status" value="1"/>
</dbReference>
<evidence type="ECO:0000256" key="5">
    <source>
        <dbReference type="HAMAP-Rule" id="MF_00787"/>
    </source>
</evidence>
<gene>
    <name evidence="5 6" type="primary">cbiD</name>
    <name evidence="6" type="ORF">GCM10010305_51190</name>
</gene>
<evidence type="ECO:0000256" key="4">
    <source>
        <dbReference type="ARBA" id="ARBA00022691"/>
    </source>
</evidence>
<sequence length="373" mass="37906">MSGTGGGREAQLKHTGLRPGWTTGACATAATTAAYTALLTGDFPDPVTITLPKGQTPAFALTAEALTADSAMAAVVKDAGDDPDVTHGAVVRSTVRRLPPGSGVVFRAGDGVGTVTLPGLPLEVGEPAINPVPRRMMREHAAGVAAAHGTTPDVEVTISIDDGAEIARSTWNPRIGILGGLSVLGTTGIVVPYSCSAWIDSIRRGVDVARAGGLTHVAGCTGSTSERTVREVYDLPDIALLDMGDFAGAVLKYVRRHPVDRLTVCGGFAKLSKLAAGHLDLHSARSQVDKGFLAALAREGGASAPLASEIAAANTGLAALRLAEAAAVPLGDLVAARARDEALTVLRGAPVTVDTLCIDRAGTLVGRSTPKGP</sequence>
<dbReference type="EC" id="2.1.1.195" evidence="5"/>
<dbReference type="GO" id="GO:0008168">
    <property type="term" value="F:methyltransferase activity"/>
    <property type="evidence" value="ECO:0007669"/>
    <property type="project" value="UniProtKB-UniRule"/>
</dbReference>
<dbReference type="Gene3D" id="3.30.2110.10">
    <property type="entry name" value="CbiD-like"/>
    <property type="match status" value="1"/>
</dbReference>
<dbReference type="Pfam" id="PF01888">
    <property type="entry name" value="CbiD"/>
    <property type="match status" value="1"/>
</dbReference>
<protein>
    <recommendedName>
        <fullName evidence="5">Cobalt-precorrin-5B C(1)-methyltransferase</fullName>
        <ecNumber evidence="5">2.1.1.195</ecNumber>
    </recommendedName>
    <alternativeName>
        <fullName evidence="5">Cobalt-precorrin-6A synthase</fullName>
    </alternativeName>
</protein>
<keyword evidence="2 5" id="KW-0489">Methyltransferase</keyword>
<name>A0A918T643_9ACTN</name>
<dbReference type="InterPro" id="IPR036074">
    <property type="entry name" value="CbiD_sf"/>
</dbReference>
<comment type="function">
    <text evidence="5">Catalyzes the methylation of C-1 in cobalt-precorrin-5B to form cobalt-precorrin-6A.</text>
</comment>
<dbReference type="HAMAP" id="MF_00787">
    <property type="entry name" value="CbiD"/>
    <property type="match status" value="1"/>
</dbReference>
<dbReference type="Proteomes" id="UP000644020">
    <property type="component" value="Unassembled WGS sequence"/>
</dbReference>
<evidence type="ECO:0000256" key="2">
    <source>
        <dbReference type="ARBA" id="ARBA00022603"/>
    </source>
</evidence>